<reference evidence="2 3" key="1">
    <citation type="submission" date="2019-01" db="EMBL/GenBank/DDBJ databases">
        <title>Lactibacter flavus gen. nov., sp. nov., a novel bacterium of the family Propionibacteriaceae isolated from raw milk and dairy products.</title>
        <authorList>
            <person name="Huptas C."/>
            <person name="Wenning M."/>
            <person name="Breitenwieser F."/>
            <person name="Doll E."/>
            <person name="Von Neubeck M."/>
            <person name="Busse H.-J."/>
            <person name="Scherer S."/>
        </authorList>
    </citation>
    <scope>NUCLEOTIDE SEQUENCE [LARGE SCALE GENOMIC DNA]</scope>
    <source>
        <strain evidence="2 3">KCTC 33808</strain>
    </source>
</reference>
<name>A0A4Q9KEZ0_9ACTN</name>
<keyword evidence="1" id="KW-1133">Transmembrane helix</keyword>
<dbReference type="EMBL" id="SDMQ01000003">
    <property type="protein sequence ID" value="TBT86504.1"/>
    <property type="molecule type" value="Genomic_DNA"/>
</dbReference>
<dbReference type="InterPro" id="IPR021454">
    <property type="entry name" value="DUF3105"/>
</dbReference>
<dbReference type="AlphaFoldDB" id="A0A4Q9KEZ0"/>
<keyword evidence="1" id="KW-0472">Membrane</keyword>
<comment type="caution">
    <text evidence="2">The sequence shown here is derived from an EMBL/GenBank/DDBJ whole genome shotgun (WGS) entry which is preliminary data.</text>
</comment>
<protein>
    <submittedName>
        <fullName evidence="2">DUF3105 domain-containing protein</fullName>
    </submittedName>
</protein>
<organism evidence="2 3">
    <name type="scientific">Propioniciclava sinopodophylli</name>
    <dbReference type="NCBI Taxonomy" id="1837344"/>
    <lineage>
        <taxon>Bacteria</taxon>
        <taxon>Bacillati</taxon>
        <taxon>Actinomycetota</taxon>
        <taxon>Actinomycetes</taxon>
        <taxon>Propionibacteriales</taxon>
        <taxon>Propionibacteriaceae</taxon>
        <taxon>Propioniciclava</taxon>
    </lineage>
</organism>
<proteinExistence type="predicted"/>
<gene>
    <name evidence="2" type="ORF">ET989_04080</name>
</gene>
<evidence type="ECO:0000313" key="3">
    <source>
        <dbReference type="Proteomes" id="UP000292373"/>
    </source>
</evidence>
<sequence>MGRKNVASSDRAARVAAMQAEQARKDRRWRIGIAAAAALPVVALVVALVLPLAMGMRSNETPVASGPIEGVQTFSGLTANHVSTAVQYAQHPPVGGDHTGYWQNCGIYDEPIDPIEPAVHSLEHGAVWITYDPALSADEVGTLRALARSKPYAMLSPMEGLPAPIVASAWGLQITAESAADERLPSFLATYMQGPQTPERGASCFGGVGTPSR</sequence>
<feature type="transmembrane region" description="Helical" evidence="1">
    <location>
        <begin position="31"/>
        <end position="54"/>
    </location>
</feature>
<dbReference type="RefSeq" id="WP_131167289.1">
    <property type="nucleotide sequence ID" value="NZ_SDMQ01000003.1"/>
</dbReference>
<evidence type="ECO:0000256" key="1">
    <source>
        <dbReference type="SAM" id="Phobius"/>
    </source>
</evidence>
<dbReference type="OrthoDB" id="164831at2"/>
<dbReference type="Pfam" id="PF11303">
    <property type="entry name" value="DUF3105"/>
    <property type="match status" value="1"/>
</dbReference>
<dbReference type="Proteomes" id="UP000292373">
    <property type="component" value="Unassembled WGS sequence"/>
</dbReference>
<accession>A0A4Q9KEZ0</accession>
<keyword evidence="1" id="KW-0812">Transmembrane</keyword>
<keyword evidence="3" id="KW-1185">Reference proteome</keyword>
<evidence type="ECO:0000313" key="2">
    <source>
        <dbReference type="EMBL" id="TBT86504.1"/>
    </source>
</evidence>